<sequence length="314" mass="35249">MSKVNYAAIDIGSNAVRLLIKSINPETSEQLFTKELLLRVPLRLGEEVFTQGEIPASKAKKLLRLMKAYRQLMKIYEVDAYRACATSAMRDAANGKEVIETITRKSGIRIDIINGEEEARLVYDNHIEYLADKNADYIYVDVGGGSTEISLIHQGILRSSRSYNIGTVRLLKGKVVPSVYNRLKRDLNKLREQYPVITIIGSGGNINKLFRLAKLPAKNKMTLPVEKLVQLNNTLKNYSLEERARLYNLKPDRADVITNAADIFLLVAEHTQAKHIVVPTIGLVDGIIDSLYLQHHKTPEEQIPLPPTTGDENT</sequence>
<reference evidence="2 3" key="1">
    <citation type="submission" date="2018-08" db="EMBL/GenBank/DDBJ databases">
        <title>A genome reference for cultivated species of the human gut microbiota.</title>
        <authorList>
            <person name="Zou Y."/>
            <person name="Xue W."/>
            <person name="Luo G."/>
        </authorList>
    </citation>
    <scope>NUCLEOTIDE SEQUENCE [LARGE SCALE GENOMIC DNA]</scope>
    <source>
        <strain evidence="2 3">AF16-14</strain>
    </source>
</reference>
<evidence type="ECO:0000259" key="1">
    <source>
        <dbReference type="Pfam" id="PF02541"/>
    </source>
</evidence>
<dbReference type="PANTHER" id="PTHR30005:SF0">
    <property type="entry name" value="RETROGRADE REGULATION PROTEIN 2"/>
    <property type="match status" value="1"/>
</dbReference>
<dbReference type="CDD" id="cd24006">
    <property type="entry name" value="ASKHA_NBD_PPX_GppA"/>
    <property type="match status" value="1"/>
</dbReference>
<accession>A0A412TP84</accession>
<gene>
    <name evidence="2" type="ORF">DWW57_11790</name>
</gene>
<dbReference type="Gene3D" id="3.30.420.40">
    <property type="match status" value="1"/>
</dbReference>
<dbReference type="InterPro" id="IPR050273">
    <property type="entry name" value="GppA/Ppx_hydrolase"/>
</dbReference>
<dbReference type="SUPFAM" id="SSF53067">
    <property type="entry name" value="Actin-like ATPase domain"/>
    <property type="match status" value="2"/>
</dbReference>
<dbReference type="InterPro" id="IPR003695">
    <property type="entry name" value="Ppx_GppA_N"/>
</dbReference>
<dbReference type="GO" id="GO:0016462">
    <property type="term" value="F:pyrophosphatase activity"/>
    <property type="evidence" value="ECO:0007669"/>
    <property type="project" value="TreeGrafter"/>
</dbReference>
<dbReference type="RefSeq" id="WP_022159754.1">
    <property type="nucleotide sequence ID" value="NZ_CABJFF010000016.1"/>
</dbReference>
<protein>
    <submittedName>
        <fullName evidence="2">Ppx/GppA family phosphatase</fullName>
    </submittedName>
</protein>
<evidence type="ECO:0000313" key="3">
    <source>
        <dbReference type="Proteomes" id="UP000284243"/>
    </source>
</evidence>
<name>A0A412TP84_9BACT</name>
<dbReference type="Pfam" id="PF02541">
    <property type="entry name" value="Ppx-GppA"/>
    <property type="match status" value="1"/>
</dbReference>
<dbReference type="AlphaFoldDB" id="A0A412TP84"/>
<dbReference type="EMBL" id="QRYC01000016">
    <property type="protein sequence ID" value="RGU55593.1"/>
    <property type="molecule type" value="Genomic_DNA"/>
</dbReference>
<dbReference type="Proteomes" id="UP000284243">
    <property type="component" value="Unassembled WGS sequence"/>
</dbReference>
<proteinExistence type="predicted"/>
<evidence type="ECO:0000313" key="2">
    <source>
        <dbReference type="EMBL" id="RGU55593.1"/>
    </source>
</evidence>
<dbReference type="Gene3D" id="3.30.420.150">
    <property type="entry name" value="Exopolyphosphatase. Domain 2"/>
    <property type="match status" value="1"/>
</dbReference>
<comment type="caution">
    <text evidence="2">The sequence shown here is derived from an EMBL/GenBank/DDBJ whole genome shotgun (WGS) entry which is preliminary data.</text>
</comment>
<dbReference type="PANTHER" id="PTHR30005">
    <property type="entry name" value="EXOPOLYPHOSPHATASE"/>
    <property type="match status" value="1"/>
</dbReference>
<feature type="domain" description="Ppx/GppA phosphatase N-terminal" evidence="1">
    <location>
        <begin position="40"/>
        <end position="295"/>
    </location>
</feature>
<dbReference type="InterPro" id="IPR043129">
    <property type="entry name" value="ATPase_NBD"/>
</dbReference>
<organism evidence="2 3">
    <name type="scientific">Odoribacter splanchnicus</name>
    <dbReference type="NCBI Taxonomy" id="28118"/>
    <lineage>
        <taxon>Bacteria</taxon>
        <taxon>Pseudomonadati</taxon>
        <taxon>Bacteroidota</taxon>
        <taxon>Bacteroidia</taxon>
        <taxon>Bacteroidales</taxon>
        <taxon>Odoribacteraceae</taxon>
        <taxon>Odoribacter</taxon>
    </lineage>
</organism>